<dbReference type="RefSeq" id="WP_345519009.1">
    <property type="nucleotide sequence ID" value="NZ_BAABKM010000001.1"/>
</dbReference>
<proteinExistence type="predicted"/>
<sequence>MSGQQPNFGGMTVNERLSTAGLAAQFDAAIHAGNRDHAVQLLTRVAMSDESAAATVDSVLANPEKYGYHRRT</sequence>
<accession>A0ABP8WPJ5</accession>
<comment type="caution">
    <text evidence="1">The sequence shown here is derived from an EMBL/GenBank/DDBJ whole genome shotgun (WGS) entry which is preliminary data.</text>
</comment>
<dbReference type="Proteomes" id="UP001499974">
    <property type="component" value="Unassembled WGS sequence"/>
</dbReference>
<organism evidence="1 2">
    <name type="scientific">Nocardioides conyzicola</name>
    <dbReference type="NCBI Taxonomy" id="1651781"/>
    <lineage>
        <taxon>Bacteria</taxon>
        <taxon>Bacillati</taxon>
        <taxon>Actinomycetota</taxon>
        <taxon>Actinomycetes</taxon>
        <taxon>Propionibacteriales</taxon>
        <taxon>Nocardioidaceae</taxon>
        <taxon>Nocardioides</taxon>
    </lineage>
</organism>
<evidence type="ECO:0000313" key="2">
    <source>
        <dbReference type="Proteomes" id="UP001499974"/>
    </source>
</evidence>
<evidence type="ECO:0000313" key="1">
    <source>
        <dbReference type="EMBL" id="GAA4693292.1"/>
    </source>
</evidence>
<name>A0ABP8WPJ5_9ACTN</name>
<reference evidence="2" key="1">
    <citation type="journal article" date="2019" name="Int. J. Syst. Evol. Microbiol.">
        <title>The Global Catalogue of Microorganisms (GCM) 10K type strain sequencing project: providing services to taxonomists for standard genome sequencing and annotation.</title>
        <authorList>
            <consortium name="The Broad Institute Genomics Platform"/>
            <consortium name="The Broad Institute Genome Sequencing Center for Infectious Disease"/>
            <person name="Wu L."/>
            <person name="Ma J."/>
        </authorList>
    </citation>
    <scope>NUCLEOTIDE SEQUENCE [LARGE SCALE GENOMIC DNA]</scope>
    <source>
        <strain evidence="2">JCM 18531</strain>
    </source>
</reference>
<gene>
    <name evidence="1" type="ORF">GCM10023349_05640</name>
</gene>
<protein>
    <submittedName>
        <fullName evidence="1">Uncharacterized protein</fullName>
    </submittedName>
</protein>
<keyword evidence="2" id="KW-1185">Reference proteome</keyword>
<dbReference type="EMBL" id="BAABKM010000001">
    <property type="protein sequence ID" value="GAA4693292.1"/>
    <property type="molecule type" value="Genomic_DNA"/>
</dbReference>